<dbReference type="Proteomes" id="UP000032233">
    <property type="component" value="Unassembled WGS sequence"/>
</dbReference>
<evidence type="ECO:0000313" key="1">
    <source>
        <dbReference type="EMBL" id="KIX11372.1"/>
    </source>
</evidence>
<name>A0A0D2G901_9BACT</name>
<dbReference type="InParanoid" id="A0A0D2G901"/>
<gene>
    <name evidence="1" type="ORF">X474_24115</name>
</gene>
<evidence type="ECO:0000313" key="2">
    <source>
        <dbReference type="Proteomes" id="UP000032233"/>
    </source>
</evidence>
<accession>A0A0D2G901</accession>
<protein>
    <recommendedName>
        <fullName evidence="3">DUF177 domain-containing protein</fullName>
    </recommendedName>
</protein>
<reference evidence="1 2" key="1">
    <citation type="submission" date="2013-11" db="EMBL/GenBank/DDBJ databases">
        <title>Metagenomic analysis of a methanogenic consortium involved in long chain n-alkane degradation.</title>
        <authorList>
            <person name="Davidova I.A."/>
            <person name="Callaghan A.V."/>
            <person name="Wawrik B."/>
            <person name="Pruitt S."/>
            <person name="Marks C."/>
            <person name="Duncan K.E."/>
            <person name="Suflita J.M."/>
        </authorList>
    </citation>
    <scope>NUCLEOTIDE SEQUENCE [LARGE SCALE GENOMIC DNA]</scope>
    <source>
        <strain evidence="1 2">SPR</strain>
    </source>
</reference>
<sequence length="174" mass="19301">MKIRLEDIPKEGREVFFIVNVPSPGELGPQVKKMDGPVNARLRLARRGKKVFLKGEFDASLILYCSRCLEETPVTLAAPLEMVFMPQPEDMAEEVVLAEDDLAITFFDEGEIDLDRAVLDELTLALPMAPLCSPECQGICPACGKSHTKDGCGCTDKHNIDPRWAKLAQLKEED</sequence>
<organism evidence="1 2">
    <name type="scientific">Dethiosulfatarculus sandiegensis</name>
    <dbReference type="NCBI Taxonomy" id="1429043"/>
    <lineage>
        <taxon>Bacteria</taxon>
        <taxon>Pseudomonadati</taxon>
        <taxon>Thermodesulfobacteriota</taxon>
        <taxon>Desulfarculia</taxon>
        <taxon>Desulfarculales</taxon>
        <taxon>Desulfarculaceae</taxon>
        <taxon>Dethiosulfatarculus</taxon>
    </lineage>
</organism>
<comment type="caution">
    <text evidence="1">The sequence shown here is derived from an EMBL/GenBank/DDBJ whole genome shotgun (WGS) entry which is preliminary data.</text>
</comment>
<dbReference type="PANTHER" id="PTHR34374:SF1">
    <property type="entry name" value="LARGE RIBOSOMAL RNA SUBUNIT ACCUMULATION PROTEIN YCED HOMOLOG 1, CHLOROPLASTIC"/>
    <property type="match status" value="1"/>
</dbReference>
<dbReference type="AlphaFoldDB" id="A0A0D2G901"/>
<dbReference type="Pfam" id="PF02620">
    <property type="entry name" value="YceD"/>
    <property type="match status" value="1"/>
</dbReference>
<dbReference type="PANTHER" id="PTHR34374">
    <property type="entry name" value="LARGE RIBOSOMAL RNA SUBUNIT ACCUMULATION PROTEIN YCED HOMOLOG 1, CHLOROPLASTIC"/>
    <property type="match status" value="1"/>
</dbReference>
<dbReference type="OrthoDB" id="9790372at2"/>
<evidence type="ECO:0008006" key="3">
    <source>
        <dbReference type="Google" id="ProtNLM"/>
    </source>
</evidence>
<keyword evidence="2" id="KW-1185">Reference proteome</keyword>
<dbReference type="InterPro" id="IPR003772">
    <property type="entry name" value="YceD"/>
</dbReference>
<proteinExistence type="predicted"/>
<dbReference type="EMBL" id="AZAC01000056">
    <property type="protein sequence ID" value="KIX11372.1"/>
    <property type="molecule type" value="Genomic_DNA"/>
</dbReference>
<dbReference type="RefSeq" id="WP_052515503.1">
    <property type="nucleotide sequence ID" value="NZ_AZAC01000056.1"/>
</dbReference>
<dbReference type="STRING" id="1429043.X474_24115"/>